<dbReference type="InterPro" id="IPR016024">
    <property type="entry name" value="ARM-type_fold"/>
</dbReference>
<dbReference type="Pfam" id="PF07539">
    <property type="entry name" value="UTP20_N"/>
    <property type="match status" value="1"/>
</dbReference>
<feature type="compositionally biased region" description="Basic residues" evidence="1">
    <location>
        <begin position="2445"/>
        <end position="2454"/>
    </location>
</feature>
<feature type="domain" description="U3 small nucleolar RNA-associated protein 20 N-terminal" evidence="2">
    <location>
        <begin position="814"/>
        <end position="1394"/>
    </location>
</feature>
<feature type="domain" description="U3 small nucleolar RNA-associated protein 20" evidence="3">
    <location>
        <begin position="1586"/>
        <end position="1800"/>
    </location>
</feature>
<dbReference type="GO" id="GO:0030688">
    <property type="term" value="C:preribosome, small subunit precursor"/>
    <property type="evidence" value="ECO:0007669"/>
    <property type="project" value="EnsemblFungi"/>
</dbReference>
<feature type="compositionally biased region" description="Basic residues" evidence="1">
    <location>
        <begin position="2421"/>
        <end position="2436"/>
    </location>
</feature>
<feature type="domain" description="U3 small nucleolar RNA-associated protein 20 C-terminal" evidence="4">
    <location>
        <begin position="2159"/>
        <end position="2438"/>
    </location>
</feature>
<dbReference type="InterPro" id="IPR011430">
    <property type="entry name" value="UTP20_N"/>
</dbReference>
<dbReference type="Gene3D" id="1.25.10.10">
    <property type="entry name" value="Leucine-rich Repeat Variant"/>
    <property type="match status" value="3"/>
</dbReference>
<dbReference type="GO" id="GO:0005737">
    <property type="term" value="C:cytoplasm"/>
    <property type="evidence" value="ECO:0007669"/>
    <property type="project" value="EnsemblFungi"/>
</dbReference>
<reference evidence="5 6" key="1">
    <citation type="journal article" date="2016" name="Proc. Natl. Acad. Sci. U.S.A.">
        <title>Comparative genomics of biotechnologically important yeasts.</title>
        <authorList>
            <person name="Riley R."/>
            <person name="Haridas S."/>
            <person name="Wolfe K.H."/>
            <person name="Lopes M.R."/>
            <person name="Hittinger C.T."/>
            <person name="Goeker M."/>
            <person name="Salamov A.A."/>
            <person name="Wisecaver J.H."/>
            <person name="Long T.M."/>
            <person name="Calvey C.H."/>
            <person name="Aerts A.L."/>
            <person name="Barry K.W."/>
            <person name="Choi C."/>
            <person name="Clum A."/>
            <person name="Coughlan A.Y."/>
            <person name="Deshpande S."/>
            <person name="Douglass A.P."/>
            <person name="Hanson S.J."/>
            <person name="Klenk H.-P."/>
            <person name="LaButti K.M."/>
            <person name="Lapidus A."/>
            <person name="Lindquist E.A."/>
            <person name="Lipzen A.M."/>
            <person name="Meier-Kolthoff J.P."/>
            <person name="Ohm R.A."/>
            <person name="Otillar R.P."/>
            <person name="Pangilinan J.L."/>
            <person name="Peng Y."/>
            <person name="Rokas A."/>
            <person name="Rosa C.A."/>
            <person name="Scheuner C."/>
            <person name="Sibirny A.A."/>
            <person name="Slot J.C."/>
            <person name="Stielow J.B."/>
            <person name="Sun H."/>
            <person name="Kurtzman C.P."/>
            <person name="Blackwell M."/>
            <person name="Grigoriev I.V."/>
            <person name="Jeffries T.W."/>
        </authorList>
    </citation>
    <scope>NUCLEOTIDE SEQUENCE [LARGE SCALE GENOMIC DNA]</scope>
    <source>
        <strain evidence="6">ATCC 58044 / CBS 1984 / NCYC 433 / NRRL Y-366-8</strain>
    </source>
</reference>
<feature type="region of interest" description="Disordered" evidence="1">
    <location>
        <begin position="2420"/>
        <end position="2454"/>
    </location>
</feature>
<dbReference type="InterPro" id="IPR052575">
    <property type="entry name" value="SSU_processome_comp_20"/>
</dbReference>
<evidence type="ECO:0000259" key="2">
    <source>
        <dbReference type="Pfam" id="PF07539"/>
    </source>
</evidence>
<sequence length="2454" mass="281370">MPKIKTTKSSKRYAFSSFRERVDAIKIEPSKKLNRKAFDDAETSHFISSYERWSEINRSAVFTDFVENVAPFCQSLPQILHYKSKLFEELKTHISKHDHLSLQPLLELLTQFCHDLGPDFMEFYDESLKLITSLALDQNDSNTLEWEFNSLAYIFKYLSRYLSQDLIPTFQSLDPLLKSKDHISRFSAEALAFLVRKTSQEELAKVATFVFEHIFDLQYKRAAIILFSESMKSTKGSIHSKSSLIIRTLLANVDSDASSVVVGDVLLSVISYGSQEAVETLYEIVLKESTNKLDADGSYLQYHLRILTTLIFADSGKKVPNWESISSCIESTFEKFPPKEMNNDSKCLLTYLIAIFFRNSEIKELTKLHSFLLRSMITLDNLFLPFIMQIFNLSKQRAIKFSVPYIQEFINKHWKSNVQQIAYFLEDLEEKELLGETNDDEKIALIVPLNVAENLKEDLLNLNVGDVSLFEIFWRLSLISHSSFYNKSFVSELFTKIDQSVELSTFKQTVLSKLIGLFALEDANEVHELILDNFSKLVTNKEFIKNASKFLVSSIKSLDSNTVFELIDLLTHNLALPDHEIRANSLELINALSQTLDEELSNLANQCLIIEQIPLVLDTARDIAIRTRNLAAYFKNTKTNEFKNKVYFRFLFGLLTVKFAPSWEAVFEVLPNTYQKSPELVWELVVRYLNRPKLDKDSISNTLDEVEDLDFAQQWSSIETRLVSIIGHLTTSINKYTNSQTSLMELVEQQYPALKYPEIAAAHAVKVLKKIPQLAEKNAAYLASIVLNDQIEDDQDNEEDEGEEDLEFGKMNLNRQDGNAVLELFSLFKRLKDSPRADELYELFLRLLSSKTPAVRKIALSCLLNFKFEQINKYKDNLNNLLDDSLFRDEVSNIFSRGDSSVLEESDLDRVFPLILRILYARAQITVTNGTKRGLKFSAINTLPNIQPKYVDLFLGYLSEKVYGGNELIEVDEKALSEVTISSLKRAQGFSNLLFDILSSLGEKFVANTSNVITPLINSLMLAQKVIDDSQDQQLAASARNTRQSGMKSLLLLFNLANDFNWDDYIESIYEKVLAPRFVHFEGENLQQPSSLLRLMICWSEHPNYHELLLINQNEPAIKVLSLLGNTNAKGEVLEKVLDFAVNIISSVPQKRKFQKLFSIVSESAFENIPSILSRISDQKLYTKAIGLLLALVENKHVQDQNKRQELVDFSTKLLEKPSVNLPKDIRHQILRILQALVDEFDGEFEDIVNLFKVCSKFLKIFTEKEQRVHLVDLFVKIGEKFEQLQHVTSLIADLSSYSNKRLNEYDYDRRLAAYKKINDAGYLELSSLEWTPILNLMLYAVKDEDLSVRSNSSYSLRRFIDIFTVEKKERDATFNLLLKDLLLPNLRTGLRAKDENVHFEFVSLLSHIVNNSEYFDGFKDLQVLLFNNDEEANFFINVGHIQLHRRQRAIKRLGEFANKLSSSNISHYLLPMIERYAFYEDEKLRNISNETVSTIESLMKYVTFKQYQAIFRRYLSGLKDESDHLRDSVSLIVTVSKALMNVILEKRESDDESILSGLPKEEASLDNLIETELIGPLSKILNKRNDETIVLRTPLIEALSCLVLCLSHERIVAVLPGVLTNVCQVMRAKSDETRDATRKHIGKAASILGARYVKFIINELKTALSRGSQIHVLGFTVHSILASMNLDHGDLDESSEILMEIVMENMFGSTGQEKEADNYRTTMKEIKFNKSFDIAEILSRVVSLSRFNTIVNPIKLLLRERITFKVQNKLDELIRRISLGTYKNSELSSHSMLVLCYELFSESKKVYDGSYKAPAKASNKDEGHFLVQLESKPLKVETENSLFIDTFQKLSLDLLRTTLSKNDTFVNAESLAGFLPFFEDALKSDNEGVIVSTLRVLGLIMDVPFETESDIFKSCARRCLSIIKNYPSTESELCQACYKYLSNIIRHREDLSLKESSLGYLLVRIQPDLQEQSRQGMAFNFLKALVAKHVMIPEVYDTMDKIREVMVTSHSKERRDMSRSIYFQFIMEYDQGKGRLEKQFKFLVNNLSYPAETGKQSVMELIHLILQKSGRELLEALSSSFFVALAKVLISETSTKTREMSIALISSIFEKMGTEPYEKYILGWLNSQNSSLLRCSLQLYRIKLKVNSLFGNELDDAVIASIKSILESSEANSVETVKWELVYSSLSCLSLVVEKDINVFEKDMVSNIINCLLFPHSWIRLASSRLVGVLMKKSSLLSSDDIQNVAYRLVHQLRAPSVDEALGSQVVKNLTHCVIYWEKTDEEEEEADVVSKADQKMDSWLINKVGGIIRSDRLSFVSKKSCVQLLALMIQLMKADRLKEVTENLISPLFNLTEFDTDDVQKQELQTLALECLKMIEDKVGVTDYTQAYSNVRQSVLERRQERRTKRARLAITAPEAVARRKIKKHERSRVKRKHEKDENGYYHTKKKTQRRN</sequence>
<dbReference type="GeneID" id="30200034"/>
<dbReference type="GO" id="GO:0005654">
    <property type="term" value="C:nucleoplasm"/>
    <property type="evidence" value="ECO:0007669"/>
    <property type="project" value="EnsemblFungi"/>
</dbReference>
<dbReference type="GO" id="GO:0000472">
    <property type="term" value="P:endonucleolytic cleavage to generate mature 5'-end of SSU-rRNA from (SSU-rRNA, 5.8S rRNA, LSU-rRNA)"/>
    <property type="evidence" value="ECO:0007669"/>
    <property type="project" value="EnsemblFungi"/>
</dbReference>
<dbReference type="Pfam" id="PF20416">
    <property type="entry name" value="UTP20"/>
    <property type="match status" value="1"/>
</dbReference>
<gene>
    <name evidence="5" type="ORF">WICANDRAFT_56757</name>
</gene>
<dbReference type="Proteomes" id="UP000094112">
    <property type="component" value="Unassembled WGS sequence"/>
</dbReference>
<evidence type="ECO:0000256" key="1">
    <source>
        <dbReference type="SAM" id="MobiDB-lite"/>
    </source>
</evidence>
<dbReference type="GO" id="GO:0030686">
    <property type="term" value="C:90S preribosome"/>
    <property type="evidence" value="ECO:0007669"/>
    <property type="project" value="EnsemblFungi"/>
</dbReference>
<dbReference type="InterPro" id="IPR046523">
    <property type="entry name" value="UTP20_dom"/>
</dbReference>
<keyword evidence="6" id="KW-1185">Reference proteome</keyword>
<evidence type="ECO:0000259" key="3">
    <source>
        <dbReference type="Pfam" id="PF20416"/>
    </source>
</evidence>
<dbReference type="InterPro" id="IPR057525">
    <property type="entry name" value="UTP20_C"/>
</dbReference>
<dbReference type="OrthoDB" id="360653at2759"/>
<dbReference type="GO" id="GO:0000480">
    <property type="term" value="P:endonucleolytic cleavage in 5'-ETS of tricistronic rRNA transcript (SSU-rRNA, 5.8S rRNA, LSU-rRNA)"/>
    <property type="evidence" value="ECO:0007669"/>
    <property type="project" value="EnsemblFungi"/>
</dbReference>
<dbReference type="Pfam" id="PF23099">
    <property type="entry name" value="UTP20_C"/>
    <property type="match status" value="1"/>
</dbReference>
<evidence type="ECO:0000259" key="4">
    <source>
        <dbReference type="Pfam" id="PF23099"/>
    </source>
</evidence>
<dbReference type="EMBL" id="KV454212">
    <property type="protein sequence ID" value="ODQ58121.1"/>
    <property type="molecule type" value="Genomic_DNA"/>
</dbReference>
<dbReference type="RefSeq" id="XP_019037328.1">
    <property type="nucleotide sequence ID" value="XM_019182788.1"/>
</dbReference>
<dbReference type="PANTHER" id="PTHR17695:SF11">
    <property type="entry name" value="SMALL SUBUNIT PROCESSOME COMPONENT 20 HOMOLOG"/>
    <property type="match status" value="1"/>
</dbReference>
<dbReference type="SUPFAM" id="SSF48371">
    <property type="entry name" value="ARM repeat"/>
    <property type="match status" value="3"/>
</dbReference>
<dbReference type="STRING" id="683960.A0A1E3NY44"/>
<protein>
    <submittedName>
        <fullName evidence="5">Uncharacterized protein</fullName>
    </submittedName>
</protein>
<proteinExistence type="predicted"/>
<dbReference type="GO" id="GO:0032040">
    <property type="term" value="C:small-subunit processome"/>
    <property type="evidence" value="ECO:0007669"/>
    <property type="project" value="EnsemblFungi"/>
</dbReference>
<dbReference type="GO" id="GO:0000447">
    <property type="term" value="P:endonucleolytic cleavage in ITS1 to separate SSU-rRNA from 5.8S rRNA and LSU-rRNA from tricistronic rRNA transcript (SSU-rRNA, 5.8S rRNA, LSU-rRNA)"/>
    <property type="evidence" value="ECO:0007669"/>
    <property type="project" value="EnsemblFungi"/>
</dbReference>
<dbReference type="PANTHER" id="PTHR17695">
    <property type="entry name" value="SMALL SUBUNIT PROCESSOME COMPONENT 20 HOMOLOG"/>
    <property type="match status" value="1"/>
</dbReference>
<evidence type="ECO:0000313" key="6">
    <source>
        <dbReference type="Proteomes" id="UP000094112"/>
    </source>
</evidence>
<evidence type="ECO:0000313" key="5">
    <source>
        <dbReference type="EMBL" id="ODQ58121.1"/>
    </source>
</evidence>
<dbReference type="InterPro" id="IPR011989">
    <property type="entry name" value="ARM-like"/>
</dbReference>
<accession>A0A1E3NY44</accession>
<name>A0A1E3NY44_WICAA</name>
<organism evidence="5 6">
    <name type="scientific">Wickerhamomyces anomalus (strain ATCC 58044 / CBS 1984 / NCYC 433 / NRRL Y-366-8)</name>
    <name type="common">Yeast</name>
    <name type="synonym">Hansenula anomala</name>
    <dbReference type="NCBI Taxonomy" id="683960"/>
    <lineage>
        <taxon>Eukaryota</taxon>
        <taxon>Fungi</taxon>
        <taxon>Dikarya</taxon>
        <taxon>Ascomycota</taxon>
        <taxon>Saccharomycotina</taxon>
        <taxon>Saccharomycetes</taxon>
        <taxon>Phaffomycetales</taxon>
        <taxon>Wickerhamomycetaceae</taxon>
        <taxon>Wickerhamomyces</taxon>
    </lineage>
</organism>